<evidence type="ECO:0000313" key="6">
    <source>
        <dbReference type="EMBL" id="OMH29023.1"/>
    </source>
</evidence>
<dbReference type="InterPro" id="IPR000432">
    <property type="entry name" value="DNA_mismatch_repair_MutS_C"/>
</dbReference>
<dbReference type="GO" id="GO:0030983">
    <property type="term" value="F:mismatched DNA binding"/>
    <property type="evidence" value="ECO:0007669"/>
    <property type="project" value="InterPro"/>
</dbReference>
<dbReference type="GO" id="GO:0006298">
    <property type="term" value="P:mismatch repair"/>
    <property type="evidence" value="ECO:0007669"/>
    <property type="project" value="InterPro"/>
</dbReference>
<accession>A0A1R1LNB4</accession>
<gene>
    <name evidence="6" type="ORF">BKD30_01505</name>
</gene>
<protein>
    <recommendedName>
        <fullName evidence="5">DNA mismatch repair proteins mutS family domain-containing protein</fullName>
    </recommendedName>
</protein>
<dbReference type="SUPFAM" id="SSF52540">
    <property type="entry name" value="P-loop containing nucleoside triphosphate hydrolases"/>
    <property type="match status" value="1"/>
</dbReference>
<comment type="caution">
    <text evidence="6">The sequence shown here is derived from an EMBL/GenBank/DDBJ whole genome shotgun (WGS) entry which is preliminary data.</text>
</comment>
<dbReference type="Pfam" id="PF00488">
    <property type="entry name" value="MutS_V"/>
    <property type="match status" value="1"/>
</dbReference>
<dbReference type="AlphaFoldDB" id="A0A1R1LNB4"/>
<dbReference type="EMBL" id="MRDE01000007">
    <property type="protein sequence ID" value="OMH29023.1"/>
    <property type="molecule type" value="Genomic_DNA"/>
</dbReference>
<dbReference type="OrthoDB" id="9808166at2"/>
<evidence type="ECO:0000259" key="5">
    <source>
        <dbReference type="Pfam" id="PF00488"/>
    </source>
</evidence>
<evidence type="ECO:0000256" key="4">
    <source>
        <dbReference type="SAM" id="MobiDB-lite"/>
    </source>
</evidence>
<dbReference type="RefSeq" id="WP_076701017.1">
    <property type="nucleotide sequence ID" value="NZ_MRDE01000007.1"/>
</dbReference>
<dbReference type="PANTHER" id="PTHR11361:SF34">
    <property type="entry name" value="DNA MISMATCH REPAIR PROTEIN MSH1, MITOCHONDRIAL"/>
    <property type="match status" value="1"/>
</dbReference>
<dbReference type="GO" id="GO:0005829">
    <property type="term" value="C:cytosol"/>
    <property type="evidence" value="ECO:0007669"/>
    <property type="project" value="TreeGrafter"/>
</dbReference>
<evidence type="ECO:0000256" key="2">
    <source>
        <dbReference type="ARBA" id="ARBA00022840"/>
    </source>
</evidence>
<dbReference type="Proteomes" id="UP000187085">
    <property type="component" value="Unassembled WGS sequence"/>
</dbReference>
<keyword evidence="2" id="KW-0067">ATP-binding</keyword>
<dbReference type="PANTHER" id="PTHR11361">
    <property type="entry name" value="DNA MISMATCH REPAIR PROTEIN MUTS FAMILY MEMBER"/>
    <property type="match status" value="1"/>
</dbReference>
<evidence type="ECO:0000256" key="1">
    <source>
        <dbReference type="ARBA" id="ARBA00022741"/>
    </source>
</evidence>
<feature type="domain" description="DNA mismatch repair proteins mutS family" evidence="5">
    <location>
        <begin position="322"/>
        <end position="486"/>
    </location>
</feature>
<dbReference type="Gene3D" id="3.40.50.300">
    <property type="entry name" value="P-loop containing nucleotide triphosphate hydrolases"/>
    <property type="match status" value="1"/>
</dbReference>
<dbReference type="GO" id="GO:0005524">
    <property type="term" value="F:ATP binding"/>
    <property type="evidence" value="ECO:0007669"/>
    <property type="project" value="UniProtKB-KW"/>
</dbReference>
<reference evidence="6 7" key="1">
    <citation type="submission" date="2016-12" db="EMBL/GenBank/DDBJ databases">
        <title>Draft genome of Tersicoccus phoenicis 1P05MA.</title>
        <authorList>
            <person name="Nakajima Y."/>
            <person name="Yoshizawa S."/>
            <person name="Nakamura K."/>
            <person name="Ogura Y."/>
            <person name="Hayashi T."/>
            <person name="Kogure K."/>
        </authorList>
    </citation>
    <scope>NUCLEOTIDE SEQUENCE [LARGE SCALE GENOMIC DNA]</scope>
    <source>
        <strain evidence="6 7">1p05MA</strain>
    </source>
</reference>
<dbReference type="GO" id="GO:0140664">
    <property type="term" value="F:ATP-dependent DNA damage sensor activity"/>
    <property type="evidence" value="ECO:0007669"/>
    <property type="project" value="InterPro"/>
</dbReference>
<dbReference type="InterPro" id="IPR045076">
    <property type="entry name" value="MutS"/>
</dbReference>
<dbReference type="InterPro" id="IPR027417">
    <property type="entry name" value="P-loop_NTPase"/>
</dbReference>
<keyword evidence="1" id="KW-0547">Nucleotide-binding</keyword>
<keyword evidence="7" id="KW-1185">Reference proteome</keyword>
<feature type="region of interest" description="Disordered" evidence="4">
    <location>
        <begin position="502"/>
        <end position="527"/>
    </location>
</feature>
<organism evidence="6 7">
    <name type="scientific">Tersicoccus phoenicis</name>
    <dbReference type="NCBI Taxonomy" id="554083"/>
    <lineage>
        <taxon>Bacteria</taxon>
        <taxon>Bacillati</taxon>
        <taxon>Actinomycetota</taxon>
        <taxon>Actinomycetes</taxon>
        <taxon>Micrococcales</taxon>
        <taxon>Micrococcaceae</taxon>
        <taxon>Tersicoccus</taxon>
    </lineage>
</organism>
<keyword evidence="3" id="KW-0238">DNA-binding</keyword>
<sequence>MKVQLMDPGDDTELGDDDPPFAEDVAADLHLHYLWDAMSGGDPFLRAVARAALLRPLADPGTIRYRQEALADCLRHPATIAELYDIAVDAVTIRRSLFLLPVHGHPDLELSTAVRMLTELADRLDRLRRVRAPVTGGFASPAFRRFFAMIEQELDDAFMARLRRTLRELSFPQGLLTSAGIGPGGEVVSQILRRPREENRRLFDRTPMRRPVFSFTLPDRDEAGANALARLRDRSVNDVANAATQSVDHVLAFFTALRTELAFYLACGNAVNALHTLGAPTCTPDPWAADATVAIGLYDPCLALRTGRAPVGNSVDLHSDLLVITGANRGGKSTLLRSLGTAQLMMQAGMPAPARDLAMRPVGQVYTHWAREEDAELRRGKLDEELGRMGRIIAVIRPGDLLLCNESFSATNEAEGSQLLLDVTRALVDAGVRVHSVTHLYEFARAVERIPTLRPDFLRAPRTDAADHRFRLVPGPALITSFGLDVYDQVFGGHDATAAVHRPTSGHGSAGCRCNSGDPDPEPGARA</sequence>
<evidence type="ECO:0000256" key="3">
    <source>
        <dbReference type="ARBA" id="ARBA00023125"/>
    </source>
</evidence>
<proteinExistence type="predicted"/>
<name>A0A1R1LNB4_9MICC</name>
<dbReference type="STRING" id="554083.BKD30_01505"/>
<evidence type="ECO:0000313" key="7">
    <source>
        <dbReference type="Proteomes" id="UP000187085"/>
    </source>
</evidence>